<evidence type="ECO:0000256" key="3">
    <source>
        <dbReference type="ARBA" id="ARBA00022801"/>
    </source>
</evidence>
<dbReference type="OMA" id="DKYKGNA"/>
<gene>
    <name evidence="6" type="ORF">T459_17518</name>
</gene>
<feature type="compositionally biased region" description="Polar residues" evidence="4">
    <location>
        <begin position="263"/>
        <end position="273"/>
    </location>
</feature>
<dbReference type="KEGG" id="cann:107876021"/>
<dbReference type="PANTHER" id="PTHR12378:SF47">
    <property type="entry name" value="PPPDE DOMAIN-CONTAINING PROTEIN"/>
    <property type="match status" value="1"/>
</dbReference>
<dbReference type="STRING" id="4072.A0A1U8H4R0"/>
<protein>
    <recommendedName>
        <fullName evidence="5">PPPDE domain-containing protein</fullName>
    </recommendedName>
</protein>
<accession>A0A1U8H4R0</accession>
<feature type="compositionally biased region" description="Low complexity" evidence="4">
    <location>
        <begin position="196"/>
        <end position="210"/>
    </location>
</feature>
<keyword evidence="7" id="KW-1185">Reference proteome</keyword>
<dbReference type="Gramene" id="PHT79466">
    <property type="protein sequence ID" value="PHT79466"/>
    <property type="gene ID" value="T459_17518"/>
</dbReference>
<dbReference type="OrthoDB" id="412286at2759"/>
<dbReference type="GO" id="GO:0006508">
    <property type="term" value="P:proteolysis"/>
    <property type="evidence" value="ECO:0007669"/>
    <property type="project" value="UniProtKB-KW"/>
</dbReference>
<evidence type="ECO:0000256" key="4">
    <source>
        <dbReference type="SAM" id="MobiDB-lite"/>
    </source>
</evidence>
<evidence type="ECO:0000313" key="7">
    <source>
        <dbReference type="Proteomes" id="UP000222542"/>
    </source>
</evidence>
<keyword evidence="2" id="KW-0645">Protease</keyword>
<comment type="similarity">
    <text evidence="1">Belongs to the DeSI family.</text>
</comment>
<dbReference type="PROSITE" id="PS51858">
    <property type="entry name" value="PPPDE"/>
    <property type="match status" value="1"/>
</dbReference>
<evidence type="ECO:0000313" key="6">
    <source>
        <dbReference type="EMBL" id="PHT79466.1"/>
    </source>
</evidence>
<evidence type="ECO:0000256" key="1">
    <source>
        <dbReference type="ARBA" id="ARBA00008140"/>
    </source>
</evidence>
<dbReference type="PANTHER" id="PTHR12378">
    <property type="entry name" value="DESUMOYLATING ISOPEPTIDASE"/>
    <property type="match status" value="1"/>
</dbReference>
<feature type="region of interest" description="Disordered" evidence="4">
    <location>
        <begin position="157"/>
        <end position="289"/>
    </location>
</feature>
<dbReference type="EMBL" id="AYRZ02000006">
    <property type="protein sequence ID" value="PHT79466.1"/>
    <property type="molecule type" value="Genomic_DNA"/>
</dbReference>
<organism evidence="6 7">
    <name type="scientific">Capsicum annuum</name>
    <name type="common">Capsicum pepper</name>
    <dbReference type="NCBI Taxonomy" id="4072"/>
    <lineage>
        <taxon>Eukaryota</taxon>
        <taxon>Viridiplantae</taxon>
        <taxon>Streptophyta</taxon>
        <taxon>Embryophyta</taxon>
        <taxon>Tracheophyta</taxon>
        <taxon>Spermatophyta</taxon>
        <taxon>Magnoliopsida</taxon>
        <taxon>eudicotyledons</taxon>
        <taxon>Gunneridae</taxon>
        <taxon>Pentapetalae</taxon>
        <taxon>asterids</taxon>
        <taxon>lamiids</taxon>
        <taxon>Solanales</taxon>
        <taxon>Solanaceae</taxon>
        <taxon>Solanoideae</taxon>
        <taxon>Capsiceae</taxon>
        <taxon>Capsicum</taxon>
    </lineage>
</organism>
<proteinExistence type="inferred from homology"/>
<feature type="compositionally biased region" description="Low complexity" evidence="4">
    <location>
        <begin position="240"/>
        <end position="262"/>
    </location>
</feature>
<feature type="compositionally biased region" description="Polar residues" evidence="4">
    <location>
        <begin position="219"/>
        <end position="232"/>
    </location>
</feature>
<dbReference type="InterPro" id="IPR042266">
    <property type="entry name" value="PPPDE_sf"/>
</dbReference>
<name>A0A1U8H4R0_CAPAN</name>
<dbReference type="GO" id="GO:0101005">
    <property type="term" value="F:deubiquitinase activity"/>
    <property type="evidence" value="ECO:0000318"/>
    <property type="project" value="GO_Central"/>
</dbReference>
<sequence>MLCCKNSVQNSLGSVPVYLNVYDLTPMNGYAYWLGLGVYHSGVQVHGVEYAFGAHEYPTTGIFEGEPKKCEGFIFRKTILIGWTEKTPGEVRGVMEELADKYKGNAYDLITKNCNHFCNDACVKLTSNPIPSWVNRLARIGFFCHCIIPMSLKSTKVRHHRMEDKSSEGESNKPQSSSNNPTLSSNPSVEKESKKCQSSSSKLTPSSNPSVEGDRKKSQSSSNKLTPSSNPSVEGDSKKSQSSSNKPTPSSNISPASSQSPPTAKSKSSNKTRSPLPPSTPLTSDSGAS</sequence>
<comment type="caution">
    <text evidence="6">The sequence shown here is derived from an EMBL/GenBank/DDBJ whole genome shotgun (WGS) entry which is preliminary data.</text>
</comment>
<dbReference type="Gene3D" id="3.90.1720.30">
    <property type="entry name" value="PPPDE domains"/>
    <property type="match status" value="1"/>
</dbReference>
<dbReference type="AlphaFoldDB" id="A0A1U8H4R0"/>
<reference evidence="6 7" key="2">
    <citation type="journal article" date="2017" name="Genome Biol.">
        <title>New reference genome sequences of hot pepper reveal the massive evolution of plant disease-resistance genes by retroduplication.</title>
        <authorList>
            <person name="Kim S."/>
            <person name="Park J."/>
            <person name="Yeom S.I."/>
            <person name="Kim Y.M."/>
            <person name="Seo E."/>
            <person name="Kim K.T."/>
            <person name="Kim M.S."/>
            <person name="Lee J.M."/>
            <person name="Cheong K."/>
            <person name="Shin H.S."/>
            <person name="Kim S.B."/>
            <person name="Han K."/>
            <person name="Lee J."/>
            <person name="Park M."/>
            <person name="Lee H.A."/>
            <person name="Lee H.Y."/>
            <person name="Lee Y."/>
            <person name="Oh S."/>
            <person name="Lee J.H."/>
            <person name="Choi E."/>
            <person name="Choi E."/>
            <person name="Lee S.E."/>
            <person name="Jeon J."/>
            <person name="Kim H."/>
            <person name="Choi G."/>
            <person name="Song H."/>
            <person name="Lee J."/>
            <person name="Lee S.C."/>
            <person name="Kwon J.K."/>
            <person name="Lee H.Y."/>
            <person name="Koo N."/>
            <person name="Hong Y."/>
            <person name="Kim R.W."/>
            <person name="Kang W.H."/>
            <person name="Huh J.H."/>
            <person name="Kang B.C."/>
            <person name="Yang T.J."/>
            <person name="Lee Y.H."/>
            <person name="Bennetzen J.L."/>
            <person name="Choi D."/>
        </authorList>
    </citation>
    <scope>NUCLEOTIDE SEQUENCE [LARGE SCALE GENOMIC DNA]</scope>
    <source>
        <strain evidence="7">cv. CM334</strain>
    </source>
</reference>
<keyword evidence="3" id="KW-0378">Hydrolase</keyword>
<dbReference type="SMR" id="A0A1U8H4R0"/>
<feature type="compositionally biased region" description="Low complexity" evidence="4">
    <location>
        <begin position="174"/>
        <end position="188"/>
    </location>
</feature>
<dbReference type="InterPro" id="IPR008580">
    <property type="entry name" value="PPPDE_dom"/>
</dbReference>
<feature type="compositionally biased region" description="Basic and acidic residues" evidence="4">
    <location>
        <begin position="161"/>
        <end position="171"/>
    </location>
</feature>
<reference evidence="6 7" key="1">
    <citation type="journal article" date="2014" name="Nat. Genet.">
        <title>Genome sequence of the hot pepper provides insights into the evolution of pungency in Capsicum species.</title>
        <authorList>
            <person name="Kim S."/>
            <person name="Park M."/>
            <person name="Yeom S.I."/>
            <person name="Kim Y.M."/>
            <person name="Lee J.M."/>
            <person name="Lee H.A."/>
            <person name="Seo E."/>
            <person name="Choi J."/>
            <person name="Cheong K."/>
            <person name="Kim K.T."/>
            <person name="Jung K."/>
            <person name="Lee G.W."/>
            <person name="Oh S.K."/>
            <person name="Bae C."/>
            <person name="Kim S.B."/>
            <person name="Lee H.Y."/>
            <person name="Kim S.Y."/>
            <person name="Kim M.S."/>
            <person name="Kang B.C."/>
            <person name="Jo Y.D."/>
            <person name="Yang H.B."/>
            <person name="Jeong H.J."/>
            <person name="Kang W.H."/>
            <person name="Kwon J.K."/>
            <person name="Shin C."/>
            <person name="Lim J.Y."/>
            <person name="Park J.H."/>
            <person name="Huh J.H."/>
            <person name="Kim J.S."/>
            <person name="Kim B.D."/>
            <person name="Cohen O."/>
            <person name="Paran I."/>
            <person name="Suh M.C."/>
            <person name="Lee S.B."/>
            <person name="Kim Y.K."/>
            <person name="Shin Y."/>
            <person name="Noh S.J."/>
            <person name="Park J."/>
            <person name="Seo Y.S."/>
            <person name="Kwon S.Y."/>
            <person name="Kim H.A."/>
            <person name="Park J.M."/>
            <person name="Kim H.J."/>
            <person name="Choi S.B."/>
            <person name="Bosland P.W."/>
            <person name="Reeves G."/>
            <person name="Jo S.H."/>
            <person name="Lee B.W."/>
            <person name="Cho H.T."/>
            <person name="Choi H.S."/>
            <person name="Lee M.S."/>
            <person name="Yu Y."/>
            <person name="Do Choi Y."/>
            <person name="Park B.S."/>
            <person name="van Deynze A."/>
            <person name="Ashrafi H."/>
            <person name="Hill T."/>
            <person name="Kim W.T."/>
            <person name="Pai H.S."/>
            <person name="Ahn H.K."/>
            <person name="Yeam I."/>
            <person name="Giovannoni J.J."/>
            <person name="Rose J.K."/>
            <person name="Sorensen I."/>
            <person name="Lee S.J."/>
            <person name="Kim R.W."/>
            <person name="Choi I.Y."/>
            <person name="Choi B.S."/>
            <person name="Lim J.S."/>
            <person name="Lee Y.H."/>
            <person name="Choi D."/>
        </authorList>
    </citation>
    <scope>NUCLEOTIDE SEQUENCE [LARGE SCALE GENOMIC DNA]</scope>
    <source>
        <strain evidence="7">cv. CM334</strain>
    </source>
</reference>
<dbReference type="Pfam" id="PF05903">
    <property type="entry name" value="Peptidase_C97"/>
    <property type="match status" value="1"/>
</dbReference>
<dbReference type="Proteomes" id="UP000222542">
    <property type="component" value="Unassembled WGS sequence"/>
</dbReference>
<evidence type="ECO:0000259" key="5">
    <source>
        <dbReference type="PROSITE" id="PS51858"/>
    </source>
</evidence>
<feature type="domain" description="PPPDE" evidence="5">
    <location>
        <begin position="15"/>
        <end position="152"/>
    </location>
</feature>
<dbReference type="SMART" id="SM01179">
    <property type="entry name" value="DUF862"/>
    <property type="match status" value="1"/>
</dbReference>
<evidence type="ECO:0000256" key="2">
    <source>
        <dbReference type="ARBA" id="ARBA00022670"/>
    </source>
</evidence>